<feature type="transmembrane region" description="Helical" evidence="1">
    <location>
        <begin position="85"/>
        <end position="107"/>
    </location>
</feature>
<feature type="transmembrane region" description="Helical" evidence="1">
    <location>
        <begin position="7"/>
        <end position="31"/>
    </location>
</feature>
<accession>A0A3D9H9G0</accession>
<organism evidence="2 3">
    <name type="scientific">Aestuariispira insulae</name>
    <dbReference type="NCBI Taxonomy" id="1461337"/>
    <lineage>
        <taxon>Bacteria</taxon>
        <taxon>Pseudomonadati</taxon>
        <taxon>Pseudomonadota</taxon>
        <taxon>Alphaproteobacteria</taxon>
        <taxon>Rhodospirillales</taxon>
        <taxon>Kiloniellaceae</taxon>
        <taxon>Aestuariispira</taxon>
    </lineage>
</organism>
<evidence type="ECO:0000313" key="2">
    <source>
        <dbReference type="EMBL" id="RED46124.1"/>
    </source>
</evidence>
<dbReference type="InterPro" id="IPR018729">
    <property type="entry name" value="DUF2269_transmembrane"/>
</dbReference>
<evidence type="ECO:0000313" key="3">
    <source>
        <dbReference type="Proteomes" id="UP000256845"/>
    </source>
</evidence>
<comment type="caution">
    <text evidence="2">The sequence shown here is derived from an EMBL/GenBank/DDBJ whole genome shotgun (WGS) entry which is preliminary data.</text>
</comment>
<keyword evidence="3" id="KW-1185">Reference proteome</keyword>
<name>A0A3D9H9G0_9PROT</name>
<evidence type="ECO:0000256" key="1">
    <source>
        <dbReference type="SAM" id="Phobius"/>
    </source>
</evidence>
<dbReference type="EMBL" id="QRDW01000010">
    <property type="protein sequence ID" value="RED46124.1"/>
    <property type="molecule type" value="Genomic_DNA"/>
</dbReference>
<dbReference type="RefSeq" id="WP_115938054.1">
    <property type="nucleotide sequence ID" value="NZ_QRDW01000010.1"/>
</dbReference>
<feature type="transmembrane region" description="Helical" evidence="1">
    <location>
        <begin position="51"/>
        <end position="73"/>
    </location>
</feature>
<gene>
    <name evidence="2" type="ORF">DFP90_11033</name>
</gene>
<proteinExistence type="predicted"/>
<dbReference type="Proteomes" id="UP000256845">
    <property type="component" value="Unassembled WGS sequence"/>
</dbReference>
<dbReference type="AlphaFoldDB" id="A0A3D9H9G0"/>
<protein>
    <submittedName>
        <fullName evidence="2">Putative integral membrane protein DUF2269</fullName>
    </submittedName>
</protein>
<keyword evidence="1" id="KW-1133">Transmembrane helix</keyword>
<dbReference type="Pfam" id="PF10027">
    <property type="entry name" value="DUF2269"/>
    <property type="match status" value="1"/>
</dbReference>
<feature type="transmembrane region" description="Helical" evidence="1">
    <location>
        <begin position="136"/>
        <end position="154"/>
    </location>
</feature>
<reference evidence="2 3" key="1">
    <citation type="submission" date="2018-07" db="EMBL/GenBank/DDBJ databases">
        <title>Genomic Encyclopedia of Type Strains, Phase III (KMG-III): the genomes of soil and plant-associated and newly described type strains.</title>
        <authorList>
            <person name="Whitman W."/>
        </authorList>
    </citation>
    <scope>NUCLEOTIDE SEQUENCE [LARGE SCALE GENOMIC DNA]</scope>
    <source>
        <strain evidence="2 3">CECT 8488</strain>
    </source>
</reference>
<sequence length="178" mass="19545">MPKTIKLFHILGLVLFFGTVPVHILLGQIALSYFENGDTSLAATYRMILVQVIQMLTLPGLALLWLSGLFSVFRSKGRILRQKWILMKLALVFLVSVNGVVILTSLAKELAFHYGMAAATGEIAEEITALTTQEDLFGTLNLLMILAICALACYKPGRIGKTATIKHPEQKVEQITAT</sequence>
<keyword evidence="1" id="KW-0472">Membrane</keyword>
<keyword evidence="1" id="KW-0812">Transmembrane</keyword>